<dbReference type="EMBL" id="CABFNS010000714">
    <property type="protein sequence ID" value="VUC23941.1"/>
    <property type="molecule type" value="Genomic_DNA"/>
</dbReference>
<organism evidence="7 8">
    <name type="scientific">Bionectria ochroleuca</name>
    <name type="common">Gliocladium roseum</name>
    <dbReference type="NCBI Taxonomy" id="29856"/>
    <lineage>
        <taxon>Eukaryota</taxon>
        <taxon>Fungi</taxon>
        <taxon>Dikarya</taxon>
        <taxon>Ascomycota</taxon>
        <taxon>Pezizomycotina</taxon>
        <taxon>Sordariomycetes</taxon>
        <taxon>Hypocreomycetidae</taxon>
        <taxon>Hypocreales</taxon>
        <taxon>Bionectriaceae</taxon>
        <taxon>Clonostachys</taxon>
    </lineage>
</organism>
<accession>A0ABY6U0L2</accession>
<evidence type="ECO:0000256" key="3">
    <source>
        <dbReference type="ARBA" id="ARBA00022692"/>
    </source>
</evidence>
<evidence type="ECO:0000256" key="2">
    <source>
        <dbReference type="ARBA" id="ARBA00022448"/>
    </source>
</evidence>
<comment type="subcellular location">
    <subcellularLocation>
        <location evidence="1">Membrane</location>
        <topology evidence="1">Multi-pass membrane protein</topology>
    </subcellularLocation>
</comment>
<evidence type="ECO:0000313" key="7">
    <source>
        <dbReference type="EMBL" id="VUC23941.1"/>
    </source>
</evidence>
<dbReference type="Proteomes" id="UP000766486">
    <property type="component" value="Unassembled WGS sequence"/>
</dbReference>
<evidence type="ECO:0000256" key="4">
    <source>
        <dbReference type="ARBA" id="ARBA00022989"/>
    </source>
</evidence>
<name>A0ABY6U0L2_BIOOC</name>
<feature type="transmembrane region" description="Helical" evidence="6">
    <location>
        <begin position="347"/>
        <end position="367"/>
    </location>
</feature>
<protein>
    <recommendedName>
        <fullName evidence="9">Major facilitator superfamily (MFS) profile domain-containing protein</fullName>
    </recommendedName>
</protein>
<comment type="caution">
    <text evidence="7">The sequence shown here is derived from an EMBL/GenBank/DDBJ whole genome shotgun (WGS) entry which is preliminary data.</text>
</comment>
<keyword evidence="4 6" id="KW-1133">Transmembrane helix</keyword>
<dbReference type="Gene3D" id="1.20.1250.20">
    <property type="entry name" value="MFS general substrate transporter like domains"/>
    <property type="match status" value="1"/>
</dbReference>
<evidence type="ECO:0000256" key="1">
    <source>
        <dbReference type="ARBA" id="ARBA00004141"/>
    </source>
</evidence>
<dbReference type="InterPro" id="IPR011701">
    <property type="entry name" value="MFS"/>
</dbReference>
<evidence type="ECO:0000313" key="8">
    <source>
        <dbReference type="Proteomes" id="UP000766486"/>
    </source>
</evidence>
<dbReference type="InterPro" id="IPR036259">
    <property type="entry name" value="MFS_trans_sf"/>
</dbReference>
<dbReference type="PANTHER" id="PTHR43791">
    <property type="entry name" value="PERMEASE-RELATED"/>
    <property type="match status" value="1"/>
</dbReference>
<reference evidence="7 8" key="1">
    <citation type="submission" date="2019-06" db="EMBL/GenBank/DDBJ databases">
        <authorList>
            <person name="Broberg M."/>
        </authorList>
    </citation>
    <scope>NUCLEOTIDE SEQUENCE [LARGE SCALE GENOMIC DNA]</scope>
</reference>
<evidence type="ECO:0000256" key="6">
    <source>
        <dbReference type="SAM" id="Phobius"/>
    </source>
</evidence>
<keyword evidence="3 6" id="KW-0812">Transmembrane</keyword>
<dbReference type="Pfam" id="PF07690">
    <property type="entry name" value="MFS_1"/>
    <property type="match status" value="1"/>
</dbReference>
<feature type="transmembrane region" description="Helical" evidence="6">
    <location>
        <begin position="290"/>
        <end position="309"/>
    </location>
</feature>
<keyword evidence="5 6" id="KW-0472">Membrane</keyword>
<proteinExistence type="predicted"/>
<dbReference type="SUPFAM" id="SSF103473">
    <property type="entry name" value="MFS general substrate transporter"/>
    <property type="match status" value="1"/>
</dbReference>
<sequence>MVREDGIADGNVTGNALIETPISKYAKRSNAKIDGMLEDLGMSGVQYNMAVSVFFIPYILFEIPINSVLANLKKAVVLHGDHHARLGSCHDFDRGGEEFGGPRCDSDLPWPCRVKLRSGEDSFPLLCSPCLSGTCLPKRSSGSRCFTNSSALAGAFSGLLAYAIAKMDGMGSLEGWRWISIIEGLLSVVAGAACLSFFVDLPASSGRWLELDEIRYLGLRHAAYWKTTYQIREAEKTRKWEILNSVLLDPWHLCLLALVYWANTAPNYGLKFSMPQLIQSMGFSSSNAQLMTIPPYMIGAFLAFTSGFLSDRFKWRMPFLAGPLVLVVIAYAILFFKSADLANNIPLCYFAVCLACLGLYPIISGTINNLAGPTKKAQGTALMLGLGNIVSRQDRFPAGYGLSFGFASLGILSALLFEYSLWRSNKARDMVPESEVRQKYNDDELATMGDRSPLFRYEL</sequence>
<dbReference type="PANTHER" id="PTHR43791:SF54">
    <property type="entry name" value="MAJOR FACILITATOR SUPERFAMILY (MFS) PROFILE DOMAIN-CONTAINING PROTEIN-RELATED"/>
    <property type="match status" value="1"/>
</dbReference>
<feature type="transmembrane region" description="Helical" evidence="6">
    <location>
        <begin position="315"/>
        <end position="335"/>
    </location>
</feature>
<evidence type="ECO:0000256" key="5">
    <source>
        <dbReference type="ARBA" id="ARBA00023136"/>
    </source>
</evidence>
<feature type="transmembrane region" description="Helical" evidence="6">
    <location>
        <begin position="146"/>
        <end position="164"/>
    </location>
</feature>
<feature type="transmembrane region" description="Helical" evidence="6">
    <location>
        <begin position="400"/>
        <end position="422"/>
    </location>
</feature>
<feature type="transmembrane region" description="Helical" evidence="6">
    <location>
        <begin position="176"/>
        <end position="199"/>
    </location>
</feature>
<feature type="transmembrane region" description="Helical" evidence="6">
    <location>
        <begin position="250"/>
        <end position="270"/>
    </location>
</feature>
<evidence type="ECO:0008006" key="9">
    <source>
        <dbReference type="Google" id="ProtNLM"/>
    </source>
</evidence>
<gene>
    <name evidence="7" type="ORF">CLO192961_LOCUS130579</name>
</gene>
<keyword evidence="8" id="KW-1185">Reference proteome</keyword>
<keyword evidence="2" id="KW-0813">Transport</keyword>